<evidence type="ECO:0000313" key="11">
    <source>
        <dbReference type="Proteomes" id="UP001438953"/>
    </source>
</evidence>
<sequence>MVNFFIHRPIFAWVIAITIMLAGTLGLTSLPVAQYPEIAPTTVRISATYTGATAETVQNSVTSTLEDALTGLDGLLYMVSKSSEGKVSITLTYDESIDPIDAQNDVQNKISQVESQLPDSVVQQGVSVSRSSSSILLVAALVSEDNRYTQIQLGDMVANQIEDPVQRVQGVGSINSFGSGYAMRVWLDPLKLRQYDLTATDVTDAITAQNTNVSVGSLGSQPTTAGQTFTATITAQSQLTSVEDFENILLKTDADGGTVFLGDVARVVLGQEDYGTQSRFNGQNASGFGVNLSTGANAVDTAAAVRAKIDEIAKSLPAGVEVKYAYDTSPFVEASIGKVEHTLFEAIGLVLIVILVFLQKWRATLIPIIAVPVVLLGAFGILSVFGYSINTLTMFAMVLAIGLLVDDAIVVVENVERVMEEDDLTPLQATIRSMGQIVGALIGIALVLSAVFLPMAFFGGSTGVIYRQFSVTIISAMVLSAVVAIIITPALCATMLKHSDGKQPPAPARWFNRNFDRLNDFYISTVTKLLKAPIIALVILAASVGGVVVLYKNLPSSFLPTEDQGAVMVMITLQEGATQAQTKDVMTKVEDYLLNDEKDYVTSTFGVLGFSFTGTGQNNALLFAKLKDFDDRTDAQAAASAVVGRAMAKFGSSRKGQIYFLLPPAIQGLGNSTGFSMYLVDQGNQGIEKLRAAANKLVATANQDKMLSAVRVNNNEEEAALKINVDQQKAESFGLTISEVNSMLSTIFASSNVNDYNQDGNLNPVIVQGDAPYRMQPEDIGKWYARNTDGDMVPFSAFMTTGWQSVSPSLSRIGGTQAIEVQGSAGDGYSSGDAMNEMEKLVADMDGGYSASWTGMSYQERQSGNQAPMLYAISVLVVFLFLAALYESWSIPISVMLVVPIGVLGALAAAKLFGQSNDVYFKVGLLTTVGLAAKNAILIVEFAKDLEAEGKKLYEATIEAARMRLRPILMTSIAFMLGVLPLARASGAGAAAQNAIGIGVLGGMVAATFIGIFLVPSFYVLIRKISDKSVRGEKL</sequence>
<keyword evidence="5 9" id="KW-0997">Cell inner membrane</keyword>
<feature type="transmembrane region" description="Helical" evidence="9">
    <location>
        <begin position="964"/>
        <end position="983"/>
    </location>
</feature>
<evidence type="ECO:0000256" key="9">
    <source>
        <dbReference type="RuleBase" id="RU364070"/>
    </source>
</evidence>
<dbReference type="PANTHER" id="PTHR32063">
    <property type="match status" value="1"/>
</dbReference>
<evidence type="ECO:0000313" key="10">
    <source>
        <dbReference type="EMBL" id="MER5170288.1"/>
    </source>
</evidence>
<evidence type="ECO:0000256" key="4">
    <source>
        <dbReference type="ARBA" id="ARBA00022475"/>
    </source>
</evidence>
<comment type="caution">
    <text evidence="9">Lacks conserved residue(s) required for the propagation of feature annotation.</text>
</comment>
<organism evidence="10 11">
    <name type="scientific">Thioclava kandeliae</name>
    <dbReference type="NCBI Taxonomy" id="3070818"/>
    <lineage>
        <taxon>Bacteria</taxon>
        <taxon>Pseudomonadati</taxon>
        <taxon>Pseudomonadota</taxon>
        <taxon>Alphaproteobacteria</taxon>
        <taxon>Rhodobacterales</taxon>
        <taxon>Paracoccaceae</taxon>
        <taxon>Thioclava</taxon>
    </lineage>
</organism>
<keyword evidence="7 9" id="KW-1133">Transmembrane helix</keyword>
<name>A0ABV1SBK7_9RHOB</name>
<keyword evidence="8 9" id="KW-0472">Membrane</keyword>
<evidence type="ECO:0000256" key="8">
    <source>
        <dbReference type="ARBA" id="ARBA00023136"/>
    </source>
</evidence>
<reference evidence="10 11" key="1">
    <citation type="submission" date="2024-01" db="EMBL/GenBank/DDBJ databases">
        <authorList>
            <person name="Deng Y."/>
            <person name="Su J."/>
        </authorList>
    </citation>
    <scope>NUCLEOTIDE SEQUENCE [LARGE SCALE GENOMIC DNA]</scope>
    <source>
        <strain evidence="10 11">CPCC 100088</strain>
    </source>
</reference>
<dbReference type="EMBL" id="JAYWLC010000001">
    <property type="protein sequence ID" value="MER5170288.1"/>
    <property type="molecule type" value="Genomic_DNA"/>
</dbReference>
<dbReference type="Gene3D" id="3.30.70.1320">
    <property type="entry name" value="Multidrug efflux transporter AcrB pore domain like"/>
    <property type="match status" value="1"/>
</dbReference>
<evidence type="ECO:0000256" key="5">
    <source>
        <dbReference type="ARBA" id="ARBA00022519"/>
    </source>
</evidence>
<feature type="transmembrane region" description="Helical" evidence="9">
    <location>
        <begin position="995"/>
        <end position="1022"/>
    </location>
</feature>
<dbReference type="Proteomes" id="UP001438953">
    <property type="component" value="Unassembled WGS sequence"/>
</dbReference>
<feature type="transmembrane region" description="Helical" evidence="9">
    <location>
        <begin position="869"/>
        <end position="886"/>
    </location>
</feature>
<dbReference type="InterPro" id="IPR004764">
    <property type="entry name" value="MdtF-like"/>
</dbReference>
<dbReference type="Gene3D" id="3.30.70.1430">
    <property type="entry name" value="Multidrug efflux transporter AcrB pore domain"/>
    <property type="match status" value="2"/>
</dbReference>
<feature type="transmembrane region" description="Helical" evidence="9">
    <location>
        <begin position="469"/>
        <end position="493"/>
    </location>
</feature>
<dbReference type="Gene3D" id="3.30.70.1440">
    <property type="entry name" value="Multidrug efflux transporter AcrB pore domain"/>
    <property type="match status" value="1"/>
</dbReference>
<reference evidence="10 11" key="2">
    <citation type="submission" date="2024-06" db="EMBL/GenBank/DDBJ databases">
        <title>Thioclava kandeliae sp. nov. from a rhizosphere soil sample of Kandelia candel in a mangrove.</title>
        <authorList>
            <person name="Mu T."/>
        </authorList>
    </citation>
    <scope>NUCLEOTIDE SEQUENCE [LARGE SCALE GENOMIC DNA]</scope>
    <source>
        <strain evidence="10 11">CPCC 100088</strain>
    </source>
</reference>
<dbReference type="RefSeq" id="WP_350934128.1">
    <property type="nucleotide sequence ID" value="NZ_JAYWLC010000001.1"/>
</dbReference>
<feature type="transmembrane region" description="Helical" evidence="9">
    <location>
        <begin position="365"/>
        <end position="386"/>
    </location>
</feature>
<dbReference type="PRINTS" id="PR00702">
    <property type="entry name" value="ACRIFLAVINRP"/>
</dbReference>
<dbReference type="Gene3D" id="3.30.2090.10">
    <property type="entry name" value="Multidrug efflux transporter AcrB TolC docking domain, DN and DC subdomains"/>
    <property type="match status" value="2"/>
</dbReference>
<dbReference type="SUPFAM" id="SSF82866">
    <property type="entry name" value="Multidrug efflux transporter AcrB transmembrane domain"/>
    <property type="match status" value="2"/>
</dbReference>
<protein>
    <recommendedName>
        <fullName evidence="9">Efflux pump membrane transporter</fullName>
    </recommendedName>
</protein>
<evidence type="ECO:0000256" key="7">
    <source>
        <dbReference type="ARBA" id="ARBA00022989"/>
    </source>
</evidence>
<dbReference type="PANTHER" id="PTHR32063:SF32">
    <property type="entry name" value="AMINOGLYCOSIDE EFFLUX PUMP-RELATED"/>
    <property type="match status" value="1"/>
</dbReference>
<dbReference type="NCBIfam" id="NF000282">
    <property type="entry name" value="RND_permease_1"/>
    <property type="match status" value="1"/>
</dbReference>
<feature type="transmembrane region" description="Helical" evidence="9">
    <location>
        <begin position="392"/>
        <end position="412"/>
    </location>
</feature>
<dbReference type="Gene3D" id="1.20.1640.10">
    <property type="entry name" value="Multidrug efflux transporter AcrB transmembrane domain"/>
    <property type="match status" value="2"/>
</dbReference>
<dbReference type="SUPFAM" id="SSF82714">
    <property type="entry name" value="Multidrug efflux transporter AcrB TolC docking domain, DN and DC subdomains"/>
    <property type="match status" value="2"/>
</dbReference>
<keyword evidence="11" id="KW-1185">Reference proteome</keyword>
<feature type="transmembrane region" description="Helical" evidence="9">
    <location>
        <begin position="893"/>
        <end position="913"/>
    </location>
</feature>
<dbReference type="NCBIfam" id="TIGR00915">
    <property type="entry name" value="2A0602"/>
    <property type="match status" value="1"/>
</dbReference>
<dbReference type="Pfam" id="PF00873">
    <property type="entry name" value="ACR_tran"/>
    <property type="match status" value="1"/>
</dbReference>
<keyword evidence="4" id="KW-1003">Cell membrane</keyword>
<evidence type="ECO:0000256" key="2">
    <source>
        <dbReference type="ARBA" id="ARBA00010942"/>
    </source>
</evidence>
<dbReference type="InterPro" id="IPR027463">
    <property type="entry name" value="AcrB_DN_DC_subdom"/>
</dbReference>
<dbReference type="SUPFAM" id="SSF82693">
    <property type="entry name" value="Multidrug efflux transporter AcrB pore domain, PN1, PN2, PC1 and PC2 subdomains"/>
    <property type="match status" value="4"/>
</dbReference>
<dbReference type="InterPro" id="IPR001036">
    <property type="entry name" value="Acrflvin-R"/>
</dbReference>
<gene>
    <name evidence="10" type="ORF">VSX56_00750</name>
</gene>
<feature type="transmembrane region" description="Helical" evidence="9">
    <location>
        <begin position="341"/>
        <end position="358"/>
    </location>
</feature>
<comment type="subcellular location">
    <subcellularLocation>
        <location evidence="1 9">Cell inner membrane</location>
        <topology evidence="1 9">Multi-pass membrane protein</topology>
    </subcellularLocation>
</comment>
<accession>A0ABV1SBK7</accession>
<feature type="transmembrane region" description="Helical" evidence="9">
    <location>
        <begin position="532"/>
        <end position="551"/>
    </location>
</feature>
<evidence type="ECO:0000256" key="1">
    <source>
        <dbReference type="ARBA" id="ARBA00004429"/>
    </source>
</evidence>
<proteinExistence type="inferred from homology"/>
<evidence type="ECO:0000256" key="6">
    <source>
        <dbReference type="ARBA" id="ARBA00022692"/>
    </source>
</evidence>
<keyword evidence="3 9" id="KW-0813">Transport</keyword>
<evidence type="ECO:0000256" key="3">
    <source>
        <dbReference type="ARBA" id="ARBA00022448"/>
    </source>
</evidence>
<keyword evidence="6 9" id="KW-0812">Transmembrane</keyword>
<feature type="transmembrane region" description="Helical" evidence="9">
    <location>
        <begin position="433"/>
        <end position="457"/>
    </location>
</feature>
<comment type="caution">
    <text evidence="10">The sequence shown here is derived from an EMBL/GenBank/DDBJ whole genome shotgun (WGS) entry which is preliminary data.</text>
</comment>
<comment type="similarity">
    <text evidence="2 9">Belongs to the resistance-nodulation-cell division (RND) (TC 2.A.6) family.</text>
</comment>